<evidence type="ECO:0000259" key="9">
    <source>
        <dbReference type="PROSITE" id="PS50104"/>
    </source>
</evidence>
<dbReference type="FunFam" id="3.40.50.10140:FF:000007">
    <property type="entry name" value="Disease resistance protein (TIR-NBS-LRR class)"/>
    <property type="match status" value="1"/>
</dbReference>
<dbReference type="FunFam" id="1.10.8.430:FF:000002">
    <property type="entry name" value="Disease resistance protein (TIR-NBS-LRR class)"/>
    <property type="match status" value="1"/>
</dbReference>
<dbReference type="GO" id="GO:0006952">
    <property type="term" value="P:defense response"/>
    <property type="evidence" value="ECO:0007669"/>
    <property type="project" value="UniProtKB-KW"/>
</dbReference>
<evidence type="ECO:0000256" key="6">
    <source>
        <dbReference type="ARBA" id="ARBA00023027"/>
    </source>
</evidence>
<dbReference type="EMBL" id="ASHM01006358">
    <property type="protein sequence ID" value="PNY13802.1"/>
    <property type="molecule type" value="Genomic_DNA"/>
</dbReference>
<dbReference type="Gene3D" id="3.40.50.300">
    <property type="entry name" value="P-loop containing nucleotide triphosphate hydrolases"/>
    <property type="match status" value="1"/>
</dbReference>
<dbReference type="ExpressionAtlas" id="A0A2K3PES9">
    <property type="expression patterns" value="baseline"/>
</dbReference>
<dbReference type="InterPro" id="IPR000157">
    <property type="entry name" value="TIR_dom"/>
</dbReference>
<dbReference type="InterPro" id="IPR035897">
    <property type="entry name" value="Toll_tir_struct_dom_sf"/>
</dbReference>
<evidence type="ECO:0000256" key="2">
    <source>
        <dbReference type="ARBA" id="ARBA00022614"/>
    </source>
</evidence>
<dbReference type="InterPro" id="IPR042197">
    <property type="entry name" value="Apaf_helical"/>
</dbReference>
<dbReference type="GO" id="GO:0043531">
    <property type="term" value="F:ADP binding"/>
    <property type="evidence" value="ECO:0007669"/>
    <property type="project" value="InterPro"/>
</dbReference>
<dbReference type="GO" id="GO:0061809">
    <property type="term" value="F:NAD+ nucleosidase activity, cyclic ADP-ribose generating"/>
    <property type="evidence" value="ECO:0007669"/>
    <property type="project" value="UniProtKB-EC"/>
</dbReference>
<organism evidence="10 11">
    <name type="scientific">Trifolium pratense</name>
    <name type="common">Red clover</name>
    <dbReference type="NCBI Taxonomy" id="57577"/>
    <lineage>
        <taxon>Eukaryota</taxon>
        <taxon>Viridiplantae</taxon>
        <taxon>Streptophyta</taxon>
        <taxon>Embryophyta</taxon>
        <taxon>Tracheophyta</taxon>
        <taxon>Spermatophyta</taxon>
        <taxon>Magnoliopsida</taxon>
        <taxon>eudicotyledons</taxon>
        <taxon>Gunneridae</taxon>
        <taxon>Pentapetalae</taxon>
        <taxon>rosids</taxon>
        <taxon>fabids</taxon>
        <taxon>Fabales</taxon>
        <taxon>Fabaceae</taxon>
        <taxon>Papilionoideae</taxon>
        <taxon>50 kb inversion clade</taxon>
        <taxon>NPAAA clade</taxon>
        <taxon>Hologalegina</taxon>
        <taxon>IRL clade</taxon>
        <taxon>Trifolieae</taxon>
        <taxon>Trifolium</taxon>
    </lineage>
</organism>
<dbReference type="SUPFAM" id="SSF46785">
    <property type="entry name" value="Winged helix' DNA-binding domain"/>
    <property type="match status" value="1"/>
</dbReference>
<sequence length="1003" mass="113702">MLSSPLKPQLIHDVFLNFRGEDVRTTFVSHLNAALTNAGINTYIDHQLRRGTDLGQELWRAIDGAHISIVVFSKRYTESGWCLNELKKIMKCHRTQGQVVVPVFYDVDPSVVRHQKGHFGEVLSATAEKVYFNYDSGWKVNVMSDWRSALTQAANLSGWDVLNCRSEAEIIQQIVEDVLAKLDSAILRITNFPVGLESRVQEVIDFTSTHPSKACMIGIWGMGGSGKTTIAKAIYNQIHRNFANRSFIENVRENCEMKNRGIIHLQQQLVSDIINRKDYILVTVLATSKILKRFRGKKVLVVLDDVTTFEQLQALYGNPKFFGPGSLIIVTTRDARLLKLARVDYVCTMKEMDEKESLQLFSWHAFRHPSPIEDFGEFSRNVVTYCGGLPLALEVIGSYLYERTEEEWKSVLLKLERIPNDQVQEILRISYDGLKDNMEKDIFLDICCFFIGKDRAYVTKILNGCGLYADIGIAVLIDRSLLKVEKNNKLGVHDLIRDMGREIVRESSEKRPGKRSRLWFHQDVHDVLTKNSGTENVEGLVLKLQRTSRVCFSASSFKEMKNLRLLQLDCVDLTGDYGCLSKELRWLHWQQTTFNSIPDDFYMGNLIVIDLKHSNIRQVWNETKLLGNLKILNLSHSKYLKTTPDFSKSPNLEKLIMKDCPNLSEIDKLDEDIVQMESLTTLIAKDTAIKENLNNNMSFLSPMVRSLSQLRTVCIQCRSKIQITQELRRILDDQYDVNFTKSETSHASQISNLSLRSLLIGMGSCHTVMDTLGKSISQGLTSKDSSDLFLPSGNHPSWLAYRGEGPSAQFLVPGDIDCDMKGIILCVVYSSTSENIGAECLISVLIVNYTRFTIQIYKRDTLMSFNDEDWKIVISNLGPGDNVEIFVVFGHGLIVKETTVYLIYGQSITTEVESSTNMEMEPSAELNTQPSPEVDVQPSPNVKVEESTIVQINLPPEVKVQSSSTMEMKPLPKLNKSIFTRLWKKMGACLCLNQHIDKGLNNF</sequence>
<reference evidence="10 11" key="1">
    <citation type="journal article" date="2014" name="Am. J. Bot.">
        <title>Genome assembly and annotation for red clover (Trifolium pratense; Fabaceae).</title>
        <authorList>
            <person name="Istvanek J."/>
            <person name="Jaros M."/>
            <person name="Krenek A."/>
            <person name="Repkova J."/>
        </authorList>
    </citation>
    <scope>NUCLEOTIDE SEQUENCE [LARGE SCALE GENOMIC DNA]</scope>
    <source>
        <strain evidence="11">cv. Tatra</strain>
        <tissue evidence="10">Young leaves</tissue>
    </source>
</reference>
<dbReference type="InterPro" id="IPR058192">
    <property type="entry name" value="WHD_ROQ1-like"/>
</dbReference>
<gene>
    <name evidence="10" type="ORF">L195_g010468</name>
</gene>
<keyword evidence="2" id="KW-0433">Leucine-rich repeat</keyword>
<dbReference type="PANTHER" id="PTHR11017">
    <property type="entry name" value="LEUCINE-RICH REPEAT-CONTAINING PROTEIN"/>
    <property type="match status" value="1"/>
</dbReference>
<dbReference type="SMART" id="SM00255">
    <property type="entry name" value="TIR"/>
    <property type="match status" value="1"/>
</dbReference>
<dbReference type="InterPro" id="IPR002182">
    <property type="entry name" value="NB-ARC"/>
</dbReference>
<dbReference type="SUPFAM" id="SSF52058">
    <property type="entry name" value="L domain-like"/>
    <property type="match status" value="1"/>
</dbReference>
<dbReference type="InterPro" id="IPR036390">
    <property type="entry name" value="WH_DNA-bd_sf"/>
</dbReference>
<dbReference type="Proteomes" id="UP000236291">
    <property type="component" value="Unassembled WGS sequence"/>
</dbReference>
<dbReference type="Gene3D" id="3.40.50.10140">
    <property type="entry name" value="Toll/interleukin-1 receptor homology (TIR) domain"/>
    <property type="match status" value="1"/>
</dbReference>
<dbReference type="InterPro" id="IPR032675">
    <property type="entry name" value="LRR_dom_sf"/>
</dbReference>
<dbReference type="GO" id="GO:0007165">
    <property type="term" value="P:signal transduction"/>
    <property type="evidence" value="ECO:0007669"/>
    <property type="project" value="InterPro"/>
</dbReference>
<keyword evidence="3" id="KW-0677">Repeat</keyword>
<evidence type="ECO:0000313" key="10">
    <source>
        <dbReference type="EMBL" id="PNY13802.1"/>
    </source>
</evidence>
<name>A0A2K3PES9_TRIPR</name>
<evidence type="ECO:0000256" key="5">
    <source>
        <dbReference type="ARBA" id="ARBA00022821"/>
    </source>
</evidence>
<keyword evidence="6" id="KW-0520">NAD</keyword>
<dbReference type="Gene3D" id="1.10.8.430">
    <property type="entry name" value="Helical domain of apoptotic protease-activating factors"/>
    <property type="match status" value="1"/>
</dbReference>
<evidence type="ECO:0000256" key="7">
    <source>
        <dbReference type="ARBA" id="ARBA00047304"/>
    </source>
</evidence>
<keyword evidence="5" id="KW-0611">Plant defense</keyword>
<comment type="caution">
    <text evidence="10">The sequence shown here is derived from an EMBL/GenBank/DDBJ whole genome shotgun (WGS) entry which is preliminary data.</text>
</comment>
<accession>A0A2K3PES9</accession>
<dbReference type="Gene3D" id="3.80.10.10">
    <property type="entry name" value="Ribonuclease Inhibitor"/>
    <property type="match status" value="1"/>
</dbReference>
<dbReference type="PRINTS" id="PR00364">
    <property type="entry name" value="DISEASERSIST"/>
</dbReference>
<keyword evidence="4" id="KW-0378">Hydrolase</keyword>
<dbReference type="SUPFAM" id="SSF52200">
    <property type="entry name" value="Toll/Interleukin receptor TIR domain"/>
    <property type="match status" value="1"/>
</dbReference>
<dbReference type="InterPro" id="IPR027417">
    <property type="entry name" value="P-loop_NTPase"/>
</dbReference>
<comment type="catalytic activity">
    <reaction evidence="7">
        <text>NAD(+) + H2O = ADP-D-ribose + nicotinamide + H(+)</text>
        <dbReference type="Rhea" id="RHEA:16301"/>
        <dbReference type="ChEBI" id="CHEBI:15377"/>
        <dbReference type="ChEBI" id="CHEBI:15378"/>
        <dbReference type="ChEBI" id="CHEBI:17154"/>
        <dbReference type="ChEBI" id="CHEBI:57540"/>
        <dbReference type="ChEBI" id="CHEBI:57967"/>
        <dbReference type="EC" id="3.2.2.6"/>
    </reaction>
    <physiologicalReaction direction="left-to-right" evidence="7">
        <dbReference type="Rhea" id="RHEA:16302"/>
    </physiologicalReaction>
</comment>
<evidence type="ECO:0000256" key="4">
    <source>
        <dbReference type="ARBA" id="ARBA00022801"/>
    </source>
</evidence>
<dbReference type="Pfam" id="PF00931">
    <property type="entry name" value="NB-ARC"/>
    <property type="match status" value="1"/>
</dbReference>
<dbReference type="AlphaFoldDB" id="A0A2K3PES9"/>
<proteinExistence type="predicted"/>
<dbReference type="SUPFAM" id="SSF52540">
    <property type="entry name" value="P-loop containing nucleoside triphosphate hydrolases"/>
    <property type="match status" value="1"/>
</dbReference>
<dbReference type="Pfam" id="PF23282">
    <property type="entry name" value="WHD_ROQ1"/>
    <property type="match status" value="1"/>
</dbReference>
<feature type="domain" description="TIR" evidence="9">
    <location>
        <begin position="10"/>
        <end position="182"/>
    </location>
</feature>
<evidence type="ECO:0000313" key="11">
    <source>
        <dbReference type="Proteomes" id="UP000236291"/>
    </source>
</evidence>
<dbReference type="PANTHER" id="PTHR11017:SF560">
    <property type="entry name" value="RESISTANCE PROTEIN (TIR-NBS-LRR CLASS), PUTATIVE-RELATED"/>
    <property type="match status" value="1"/>
</dbReference>
<dbReference type="Pfam" id="PF01582">
    <property type="entry name" value="TIR"/>
    <property type="match status" value="1"/>
</dbReference>
<protein>
    <recommendedName>
        <fullName evidence="1">ADP-ribosyl cyclase/cyclic ADP-ribose hydrolase</fullName>
        <ecNumber evidence="1">3.2.2.6</ecNumber>
    </recommendedName>
</protein>
<dbReference type="PROSITE" id="PS50104">
    <property type="entry name" value="TIR"/>
    <property type="match status" value="1"/>
</dbReference>
<feature type="region of interest" description="Disordered" evidence="8">
    <location>
        <begin position="914"/>
        <end position="939"/>
    </location>
</feature>
<dbReference type="EC" id="3.2.2.6" evidence="1"/>
<evidence type="ECO:0000256" key="8">
    <source>
        <dbReference type="SAM" id="MobiDB-lite"/>
    </source>
</evidence>
<dbReference type="InterPro" id="IPR044974">
    <property type="entry name" value="Disease_R_plants"/>
</dbReference>
<evidence type="ECO:0000256" key="3">
    <source>
        <dbReference type="ARBA" id="ARBA00022737"/>
    </source>
</evidence>
<reference evidence="10 11" key="2">
    <citation type="journal article" date="2017" name="Front. Plant Sci.">
        <title>Gene Classification and Mining of Molecular Markers Useful in Red Clover (Trifolium pratense) Breeding.</title>
        <authorList>
            <person name="Istvanek J."/>
            <person name="Dluhosova J."/>
            <person name="Dluhos P."/>
            <person name="Patkova L."/>
            <person name="Nedelnik J."/>
            <person name="Repkova J."/>
        </authorList>
    </citation>
    <scope>NUCLEOTIDE SEQUENCE [LARGE SCALE GENOMIC DNA]</scope>
    <source>
        <strain evidence="11">cv. Tatra</strain>
        <tissue evidence="10">Young leaves</tissue>
    </source>
</reference>
<evidence type="ECO:0000256" key="1">
    <source>
        <dbReference type="ARBA" id="ARBA00011982"/>
    </source>
</evidence>
<dbReference type="STRING" id="57577.A0A2K3PES9"/>